<dbReference type="GO" id="GO:0006260">
    <property type="term" value="P:DNA replication"/>
    <property type="evidence" value="ECO:0007669"/>
    <property type="project" value="InterPro"/>
</dbReference>
<evidence type="ECO:0000313" key="2">
    <source>
        <dbReference type="EMBL" id="TWH05611.1"/>
    </source>
</evidence>
<dbReference type="SUPFAM" id="SSF57783">
    <property type="entry name" value="Zinc beta-ribbon"/>
    <property type="match status" value="1"/>
</dbReference>
<sequence length="171" mass="18750">MHSHTHSRESAAARVSAPLSLDAFLAPLRKVRRLGADKAIACCPAHEDKSPSLSVTQAGDRILLKCFGGCRTEDVLAAMGLTWADVMPPRNMPETPEERRKVRQLMREANWAAALEVLALESKIVLLAGQTYAPLKLLAEDDQARLEKAVHLIDGAAAVFCEGRKWRPHGH</sequence>
<dbReference type="AlphaFoldDB" id="A0A562D8Q5"/>
<feature type="domain" description="Zinc finger CHC2-type" evidence="1">
    <location>
        <begin position="31"/>
        <end position="75"/>
    </location>
</feature>
<dbReference type="Gene3D" id="3.90.580.10">
    <property type="entry name" value="Zinc finger, CHC2-type domain"/>
    <property type="match status" value="1"/>
</dbReference>
<comment type="caution">
    <text evidence="2">The sequence shown here is derived from an EMBL/GenBank/DDBJ whole genome shotgun (WGS) entry which is preliminary data.</text>
</comment>
<protein>
    <submittedName>
        <fullName evidence="2">DNA primase (Bacterial type)</fullName>
    </submittedName>
</protein>
<dbReference type="EMBL" id="VLJS01000086">
    <property type="protein sequence ID" value="TWH05611.1"/>
    <property type="molecule type" value="Genomic_DNA"/>
</dbReference>
<proteinExistence type="predicted"/>
<dbReference type="Proteomes" id="UP000321583">
    <property type="component" value="Unassembled WGS sequence"/>
</dbReference>
<evidence type="ECO:0000259" key="1">
    <source>
        <dbReference type="Pfam" id="PF01807"/>
    </source>
</evidence>
<dbReference type="InterPro" id="IPR002694">
    <property type="entry name" value="Znf_CHC2"/>
</dbReference>
<dbReference type="Pfam" id="PF01807">
    <property type="entry name" value="Zn_ribbon_DnaG"/>
    <property type="match status" value="1"/>
</dbReference>
<name>A0A562D8Q5_9GAMM</name>
<reference evidence="2 3" key="1">
    <citation type="submission" date="2019-07" db="EMBL/GenBank/DDBJ databases">
        <title>Genome sequencing of lignin-degrading bacterial isolates.</title>
        <authorList>
            <person name="Gladden J."/>
        </authorList>
    </citation>
    <scope>NUCLEOTIDE SEQUENCE [LARGE SCALE GENOMIC DNA]</scope>
    <source>
        <strain evidence="2 3">J19</strain>
    </source>
</reference>
<dbReference type="InterPro" id="IPR036977">
    <property type="entry name" value="DNA_primase_Znf_CHC2"/>
</dbReference>
<dbReference type="OrthoDB" id="784829at2"/>
<dbReference type="GO" id="GO:0003899">
    <property type="term" value="F:DNA-directed RNA polymerase activity"/>
    <property type="evidence" value="ECO:0007669"/>
    <property type="project" value="InterPro"/>
</dbReference>
<dbReference type="RefSeq" id="WP_125111759.1">
    <property type="nucleotide sequence ID" value="NZ_VLJS01000086.1"/>
</dbReference>
<keyword evidence="3" id="KW-1185">Reference proteome</keyword>
<dbReference type="GO" id="GO:0008270">
    <property type="term" value="F:zinc ion binding"/>
    <property type="evidence" value="ECO:0007669"/>
    <property type="project" value="InterPro"/>
</dbReference>
<evidence type="ECO:0000313" key="3">
    <source>
        <dbReference type="Proteomes" id="UP000321583"/>
    </source>
</evidence>
<gene>
    <name evidence="2" type="ORF">L613_005500000160</name>
</gene>
<dbReference type="GO" id="GO:0003677">
    <property type="term" value="F:DNA binding"/>
    <property type="evidence" value="ECO:0007669"/>
    <property type="project" value="InterPro"/>
</dbReference>
<organism evidence="2 3">
    <name type="scientific">Pseudoxanthomonas taiwanensis J19</name>
    <dbReference type="NCBI Taxonomy" id="935569"/>
    <lineage>
        <taxon>Bacteria</taxon>
        <taxon>Pseudomonadati</taxon>
        <taxon>Pseudomonadota</taxon>
        <taxon>Gammaproteobacteria</taxon>
        <taxon>Lysobacterales</taxon>
        <taxon>Lysobacteraceae</taxon>
        <taxon>Pseudoxanthomonas</taxon>
    </lineage>
</organism>
<accession>A0A562D8Q5</accession>